<keyword evidence="4" id="KW-1185">Reference proteome</keyword>
<evidence type="ECO:0000313" key="4">
    <source>
        <dbReference type="Proteomes" id="UP001370490"/>
    </source>
</evidence>
<keyword evidence="1" id="KW-0472">Membrane</keyword>
<sequence>MFERDMKYYVILVICTLCIFAANCIFLAIRWIVAKFFTVKRGRSSDGKVTDVTPISLPEVKVTFPARLIYGEEVIAEKYNPSDLAQLPKVRLGEGSLGTLFKVVLDCGSTVVMRKIRDGLVSSDELDFWIKFFGQIHDEWLLPVECSFWYGREAFLLSKYLCLGSLEELLHGSEGIKFTPLDWSIRVKIALCAAKAVASLHRHVTRNGEPLICGVIKSSNILSQTDYIACLSSYETPYLVSPATLIRRNPGRVAPELKQNHSYPKFFTQKSDAYSFGILLLELITCKRPSVINLAQLLKERKRKEGLRGLCDERLGEVKESVFEMVKIAEMCLLHNPNQRPSMDRVVQMIQKLQD</sequence>
<dbReference type="InterPro" id="IPR011009">
    <property type="entry name" value="Kinase-like_dom_sf"/>
</dbReference>
<dbReference type="AlphaFoldDB" id="A0AAN8ZV05"/>
<dbReference type="GO" id="GO:0005524">
    <property type="term" value="F:ATP binding"/>
    <property type="evidence" value="ECO:0007669"/>
    <property type="project" value="InterPro"/>
</dbReference>
<dbReference type="PANTHER" id="PTHR48007">
    <property type="entry name" value="LEUCINE-RICH REPEAT RECEPTOR-LIKE PROTEIN KINASE PXC1"/>
    <property type="match status" value="1"/>
</dbReference>
<dbReference type="GO" id="GO:0004672">
    <property type="term" value="F:protein kinase activity"/>
    <property type="evidence" value="ECO:0007669"/>
    <property type="project" value="InterPro"/>
</dbReference>
<gene>
    <name evidence="3" type="ORF">RJ641_013714</name>
</gene>
<comment type="caution">
    <text evidence="3">The sequence shown here is derived from an EMBL/GenBank/DDBJ whole genome shotgun (WGS) entry which is preliminary data.</text>
</comment>
<proteinExistence type="predicted"/>
<dbReference type="Proteomes" id="UP001370490">
    <property type="component" value="Unassembled WGS sequence"/>
</dbReference>
<evidence type="ECO:0000259" key="2">
    <source>
        <dbReference type="PROSITE" id="PS50011"/>
    </source>
</evidence>
<feature type="transmembrane region" description="Helical" evidence="1">
    <location>
        <begin position="6"/>
        <end position="33"/>
    </location>
</feature>
<dbReference type="PANTHER" id="PTHR48007:SF23">
    <property type="entry name" value="PROTEIN KINASE DOMAIN-CONTAINING PROTEIN"/>
    <property type="match status" value="1"/>
</dbReference>
<accession>A0AAN8ZV05</accession>
<reference evidence="3 4" key="1">
    <citation type="submission" date="2023-12" db="EMBL/GenBank/DDBJ databases">
        <title>A high-quality genome assembly for Dillenia turbinata (Dilleniales).</title>
        <authorList>
            <person name="Chanderbali A."/>
        </authorList>
    </citation>
    <scope>NUCLEOTIDE SEQUENCE [LARGE SCALE GENOMIC DNA]</scope>
    <source>
        <strain evidence="3">LSX21</strain>
        <tissue evidence="3">Leaf</tissue>
    </source>
</reference>
<keyword evidence="3" id="KW-0418">Kinase</keyword>
<dbReference type="EMBL" id="JBAMMX010000002">
    <property type="protein sequence ID" value="KAK6946170.1"/>
    <property type="molecule type" value="Genomic_DNA"/>
</dbReference>
<keyword evidence="3" id="KW-0808">Transferase</keyword>
<dbReference type="SUPFAM" id="SSF56112">
    <property type="entry name" value="Protein kinase-like (PK-like)"/>
    <property type="match status" value="1"/>
</dbReference>
<evidence type="ECO:0000256" key="1">
    <source>
        <dbReference type="SAM" id="Phobius"/>
    </source>
</evidence>
<dbReference type="PROSITE" id="PS50011">
    <property type="entry name" value="PROTEIN_KINASE_DOM"/>
    <property type="match status" value="1"/>
</dbReference>
<keyword evidence="1" id="KW-0812">Transmembrane</keyword>
<feature type="domain" description="Protein kinase" evidence="2">
    <location>
        <begin position="86"/>
        <end position="355"/>
    </location>
</feature>
<dbReference type="InterPro" id="IPR046959">
    <property type="entry name" value="PRK1-6/SRF4-like"/>
</dbReference>
<organism evidence="3 4">
    <name type="scientific">Dillenia turbinata</name>
    <dbReference type="NCBI Taxonomy" id="194707"/>
    <lineage>
        <taxon>Eukaryota</taxon>
        <taxon>Viridiplantae</taxon>
        <taxon>Streptophyta</taxon>
        <taxon>Embryophyta</taxon>
        <taxon>Tracheophyta</taxon>
        <taxon>Spermatophyta</taxon>
        <taxon>Magnoliopsida</taxon>
        <taxon>eudicotyledons</taxon>
        <taxon>Gunneridae</taxon>
        <taxon>Pentapetalae</taxon>
        <taxon>Dilleniales</taxon>
        <taxon>Dilleniaceae</taxon>
        <taxon>Dillenia</taxon>
    </lineage>
</organism>
<name>A0AAN8ZV05_9MAGN</name>
<evidence type="ECO:0000313" key="3">
    <source>
        <dbReference type="EMBL" id="KAK6946170.1"/>
    </source>
</evidence>
<keyword evidence="1" id="KW-1133">Transmembrane helix</keyword>
<dbReference type="Gene3D" id="1.10.510.10">
    <property type="entry name" value="Transferase(Phosphotransferase) domain 1"/>
    <property type="match status" value="1"/>
</dbReference>
<dbReference type="Pfam" id="PF07714">
    <property type="entry name" value="PK_Tyr_Ser-Thr"/>
    <property type="match status" value="1"/>
</dbReference>
<protein>
    <submittedName>
        <fullName evidence="3">Serine-threonine/tyrosine-protein kinase, catalytic domain</fullName>
    </submittedName>
</protein>
<dbReference type="InterPro" id="IPR000719">
    <property type="entry name" value="Prot_kinase_dom"/>
</dbReference>
<dbReference type="InterPro" id="IPR001245">
    <property type="entry name" value="Ser-Thr/Tyr_kinase_cat_dom"/>
</dbReference>